<dbReference type="EMBL" id="NHYD01001794">
    <property type="protein sequence ID" value="PPQ89871.1"/>
    <property type="molecule type" value="Genomic_DNA"/>
</dbReference>
<dbReference type="Proteomes" id="UP000283269">
    <property type="component" value="Unassembled WGS sequence"/>
</dbReference>
<dbReference type="AlphaFoldDB" id="A0A409XGJ9"/>
<gene>
    <name evidence="1" type="ORF">CVT25_004788</name>
</gene>
<comment type="caution">
    <text evidence="1">The sequence shown here is derived from an EMBL/GenBank/DDBJ whole genome shotgun (WGS) entry which is preliminary data.</text>
</comment>
<accession>A0A409XGJ9</accession>
<sequence>MNIFTSFDLHIITKPYGERETEIKRFKYDSAGVEFLVSQAHKIIADSSQHNFPGRYVYDDDDTYEVQGRMDLAEVVNSVLLHVKGYGGEQGLLYIASIIVACNTKASRSRIDVDHLHVTSLSVGSFCPSFAFASDKCLSCYEDPHRTRHSVDSHSSVRCWDDLVERRQHVLIRSSLEDALMSVKIH</sequence>
<protein>
    <submittedName>
        <fullName evidence="1">Uncharacterized protein</fullName>
    </submittedName>
</protein>
<reference evidence="1 2" key="1">
    <citation type="journal article" date="2018" name="Evol. Lett.">
        <title>Horizontal gene cluster transfer increased hallucinogenic mushroom diversity.</title>
        <authorList>
            <person name="Reynolds H.T."/>
            <person name="Vijayakumar V."/>
            <person name="Gluck-Thaler E."/>
            <person name="Korotkin H.B."/>
            <person name="Matheny P.B."/>
            <person name="Slot J.C."/>
        </authorList>
    </citation>
    <scope>NUCLEOTIDE SEQUENCE [LARGE SCALE GENOMIC DNA]</scope>
    <source>
        <strain evidence="1 2">2631</strain>
    </source>
</reference>
<organism evidence="1 2">
    <name type="scientific">Psilocybe cyanescens</name>
    <dbReference type="NCBI Taxonomy" id="93625"/>
    <lineage>
        <taxon>Eukaryota</taxon>
        <taxon>Fungi</taxon>
        <taxon>Dikarya</taxon>
        <taxon>Basidiomycota</taxon>
        <taxon>Agaricomycotina</taxon>
        <taxon>Agaricomycetes</taxon>
        <taxon>Agaricomycetidae</taxon>
        <taxon>Agaricales</taxon>
        <taxon>Agaricineae</taxon>
        <taxon>Strophariaceae</taxon>
        <taxon>Psilocybe</taxon>
    </lineage>
</organism>
<dbReference type="InParanoid" id="A0A409XGJ9"/>
<proteinExistence type="predicted"/>
<name>A0A409XGJ9_PSICY</name>
<keyword evidence="2" id="KW-1185">Reference proteome</keyword>
<evidence type="ECO:0000313" key="1">
    <source>
        <dbReference type="EMBL" id="PPQ89871.1"/>
    </source>
</evidence>
<evidence type="ECO:0000313" key="2">
    <source>
        <dbReference type="Proteomes" id="UP000283269"/>
    </source>
</evidence>